<comment type="function">
    <text evidence="5">A translational regulator that binds mRNA to regulate translation initiation and/or mRNA stability. Usually binds in the 5'-UTR at or near the Shine-Dalgarno sequence preventing ribosome-binding, thus repressing translation. Its main target seems to be the major flagellin gene, while its function is anatagonized by FliW.</text>
</comment>
<dbReference type="GO" id="GO:1902208">
    <property type="term" value="P:regulation of bacterial-type flagellum assembly"/>
    <property type="evidence" value="ECO:0007669"/>
    <property type="project" value="UniProtKB-UniRule"/>
</dbReference>
<evidence type="ECO:0000313" key="6">
    <source>
        <dbReference type="EMBL" id="SEA39600.1"/>
    </source>
</evidence>
<dbReference type="Proteomes" id="UP000198584">
    <property type="component" value="Unassembled WGS sequence"/>
</dbReference>
<keyword evidence="7" id="KW-1185">Reference proteome</keyword>
<comment type="subunit">
    <text evidence="5">Homodimer; the beta-strands of each monomer intercalate to form a hydrophobic core, while the alpha-helices form wings that extend away from the core.</text>
</comment>
<dbReference type="STRING" id="571932.SAMN05421743_104208"/>
<dbReference type="AlphaFoldDB" id="A0A1H4AUP3"/>
<proteinExistence type="inferred from homology"/>
<keyword evidence="1 5" id="KW-0963">Cytoplasm</keyword>
<sequence length="75" mass="8599">MLVLNRKVNESLKIGDDIEVKVIAVEGDQVKIGIAAPKHIDIHRQEVYEKITEENQEAMQAPTDWMDLIKNRDNT</sequence>
<keyword evidence="5" id="KW-1005">Bacterial flagellum biogenesis</keyword>
<dbReference type="EMBL" id="FNQR01000004">
    <property type="protein sequence ID" value="SEA39600.1"/>
    <property type="molecule type" value="Genomic_DNA"/>
</dbReference>
<evidence type="ECO:0000256" key="4">
    <source>
        <dbReference type="ARBA" id="ARBA00022884"/>
    </source>
</evidence>
<dbReference type="Pfam" id="PF02599">
    <property type="entry name" value="CsrA"/>
    <property type="match status" value="1"/>
</dbReference>
<dbReference type="NCBIfam" id="NF002469">
    <property type="entry name" value="PRK01712.1"/>
    <property type="match status" value="1"/>
</dbReference>
<dbReference type="GO" id="GO:0006402">
    <property type="term" value="P:mRNA catabolic process"/>
    <property type="evidence" value="ECO:0007669"/>
    <property type="project" value="InterPro"/>
</dbReference>
<dbReference type="FunFam" id="2.60.40.4380:FF:000002">
    <property type="entry name" value="Translational regulator CsrA"/>
    <property type="match status" value="1"/>
</dbReference>
<dbReference type="InterPro" id="IPR003751">
    <property type="entry name" value="CsrA"/>
</dbReference>
<evidence type="ECO:0000256" key="3">
    <source>
        <dbReference type="ARBA" id="ARBA00022845"/>
    </source>
</evidence>
<dbReference type="HAMAP" id="MF_00167">
    <property type="entry name" value="CsrA"/>
    <property type="match status" value="1"/>
</dbReference>
<gene>
    <name evidence="5" type="primary">csrA</name>
    <name evidence="6" type="ORF">SAMN05421743_104208</name>
</gene>
<name>A0A1H4AUP3_9BACI</name>
<dbReference type="Gene3D" id="2.60.40.4380">
    <property type="entry name" value="Translational regulator CsrA"/>
    <property type="match status" value="1"/>
</dbReference>
<reference evidence="6 7" key="1">
    <citation type="submission" date="2016-10" db="EMBL/GenBank/DDBJ databases">
        <authorList>
            <person name="de Groot N.N."/>
        </authorList>
    </citation>
    <scope>NUCLEOTIDE SEQUENCE [LARGE SCALE GENOMIC DNA]</scope>
    <source>
        <strain evidence="6 7">CCM7597</strain>
    </source>
</reference>
<keyword evidence="3 5" id="KW-0810">Translation regulation</keyword>
<keyword evidence="2 5" id="KW-0678">Repressor</keyword>
<dbReference type="InterPro" id="IPR036107">
    <property type="entry name" value="CsrA_sf"/>
</dbReference>
<dbReference type="GO" id="GO:0044781">
    <property type="term" value="P:bacterial-type flagellum organization"/>
    <property type="evidence" value="ECO:0007669"/>
    <property type="project" value="UniProtKB-KW"/>
</dbReference>
<dbReference type="OrthoDB" id="9809061at2"/>
<dbReference type="PANTHER" id="PTHR34984:SF1">
    <property type="entry name" value="CARBON STORAGE REGULATOR"/>
    <property type="match status" value="1"/>
</dbReference>
<evidence type="ECO:0000256" key="5">
    <source>
        <dbReference type="HAMAP-Rule" id="MF_00167"/>
    </source>
</evidence>
<keyword evidence="4 5" id="KW-0694">RNA-binding</keyword>
<dbReference type="GO" id="GO:0005829">
    <property type="term" value="C:cytosol"/>
    <property type="evidence" value="ECO:0007669"/>
    <property type="project" value="TreeGrafter"/>
</dbReference>
<dbReference type="PANTHER" id="PTHR34984">
    <property type="entry name" value="CARBON STORAGE REGULATOR"/>
    <property type="match status" value="1"/>
</dbReference>
<accession>A0A1H4AUP3</accession>
<dbReference type="GO" id="GO:0006109">
    <property type="term" value="P:regulation of carbohydrate metabolic process"/>
    <property type="evidence" value="ECO:0007669"/>
    <property type="project" value="InterPro"/>
</dbReference>
<protein>
    <recommendedName>
        <fullName evidence="5">Translational regulator CsrA</fullName>
    </recommendedName>
</protein>
<dbReference type="NCBIfam" id="TIGR00202">
    <property type="entry name" value="csrA"/>
    <property type="match status" value="1"/>
</dbReference>
<dbReference type="GO" id="GO:0048027">
    <property type="term" value="F:mRNA 5'-UTR binding"/>
    <property type="evidence" value="ECO:0007669"/>
    <property type="project" value="UniProtKB-UniRule"/>
</dbReference>
<dbReference type="SUPFAM" id="SSF117130">
    <property type="entry name" value="CsrA-like"/>
    <property type="match status" value="1"/>
</dbReference>
<evidence type="ECO:0000256" key="1">
    <source>
        <dbReference type="ARBA" id="ARBA00022490"/>
    </source>
</evidence>
<evidence type="ECO:0000256" key="2">
    <source>
        <dbReference type="ARBA" id="ARBA00022491"/>
    </source>
</evidence>
<dbReference type="GO" id="GO:0045947">
    <property type="term" value="P:negative regulation of translational initiation"/>
    <property type="evidence" value="ECO:0007669"/>
    <property type="project" value="UniProtKB-UniRule"/>
</dbReference>
<organism evidence="6 7">
    <name type="scientific">Thalassobacillus cyri</name>
    <dbReference type="NCBI Taxonomy" id="571932"/>
    <lineage>
        <taxon>Bacteria</taxon>
        <taxon>Bacillati</taxon>
        <taxon>Bacillota</taxon>
        <taxon>Bacilli</taxon>
        <taxon>Bacillales</taxon>
        <taxon>Bacillaceae</taxon>
        <taxon>Thalassobacillus</taxon>
    </lineage>
</organism>
<comment type="similarity">
    <text evidence="5">Belongs to the CsrA/RsmA family.</text>
</comment>
<comment type="subcellular location">
    <subcellularLocation>
        <location evidence="5">Cytoplasm</location>
    </subcellularLocation>
</comment>
<dbReference type="RefSeq" id="WP_093043800.1">
    <property type="nucleotide sequence ID" value="NZ_FNQR01000004.1"/>
</dbReference>
<evidence type="ECO:0000313" key="7">
    <source>
        <dbReference type="Proteomes" id="UP000198584"/>
    </source>
</evidence>